<dbReference type="CDD" id="cd16657">
    <property type="entry name" value="RING-Ubox_UBE4A"/>
    <property type="match status" value="1"/>
</dbReference>
<dbReference type="Gene3D" id="3.30.40.10">
    <property type="entry name" value="Zinc/RING finger domain, C3HC4 (zinc finger)"/>
    <property type="match status" value="1"/>
</dbReference>
<evidence type="ECO:0000256" key="6">
    <source>
        <dbReference type="ARBA" id="ARBA00022490"/>
    </source>
</evidence>
<proteinExistence type="inferred from homology"/>
<protein>
    <recommendedName>
        <fullName evidence="11">Ubiquitin conjugation factor E4 A</fullName>
        <ecNumber evidence="5">2.3.2.27</ecNumber>
    </recommendedName>
</protein>
<evidence type="ECO:0000313" key="14">
    <source>
        <dbReference type="EMBL" id="KAK6638061.1"/>
    </source>
</evidence>
<feature type="region of interest" description="Disordered" evidence="12">
    <location>
        <begin position="40"/>
        <end position="61"/>
    </location>
</feature>
<dbReference type="InterPro" id="IPR003613">
    <property type="entry name" value="Ubox_domain"/>
</dbReference>
<feature type="domain" description="U-box" evidence="13">
    <location>
        <begin position="986"/>
        <end position="1060"/>
    </location>
</feature>
<evidence type="ECO:0000256" key="1">
    <source>
        <dbReference type="ARBA" id="ARBA00000900"/>
    </source>
</evidence>
<keyword evidence="9" id="KW-0007">Acetylation</keyword>
<evidence type="ECO:0000259" key="13">
    <source>
        <dbReference type="PROSITE" id="PS51698"/>
    </source>
</evidence>
<name>A0ABR1B8E3_POLSC</name>
<dbReference type="EMBL" id="JAWJWF010000002">
    <property type="protein sequence ID" value="KAK6638061.1"/>
    <property type="molecule type" value="Genomic_DNA"/>
</dbReference>
<dbReference type="Pfam" id="PF10408">
    <property type="entry name" value="Ufd2P_core"/>
    <property type="match status" value="1"/>
</dbReference>
<keyword evidence="15" id="KW-1185">Reference proteome</keyword>
<evidence type="ECO:0000313" key="15">
    <source>
        <dbReference type="Proteomes" id="UP001359485"/>
    </source>
</evidence>
<comment type="subcellular location">
    <subcellularLocation>
        <location evidence="2">Cytoplasm</location>
    </subcellularLocation>
</comment>
<keyword evidence="8" id="KW-0833">Ubl conjugation pathway</keyword>
<evidence type="ECO:0000256" key="3">
    <source>
        <dbReference type="ARBA" id="ARBA00004906"/>
    </source>
</evidence>
<dbReference type="InterPro" id="IPR045132">
    <property type="entry name" value="UBE4"/>
</dbReference>
<evidence type="ECO:0000256" key="2">
    <source>
        <dbReference type="ARBA" id="ARBA00004496"/>
    </source>
</evidence>
<dbReference type="Proteomes" id="UP001359485">
    <property type="component" value="Unassembled WGS sequence"/>
</dbReference>
<evidence type="ECO:0000256" key="11">
    <source>
        <dbReference type="ARBA" id="ARBA00040077"/>
    </source>
</evidence>
<comment type="pathway">
    <text evidence="3">Protein modification; protein ubiquitination.</text>
</comment>
<reference evidence="14 15" key="1">
    <citation type="submission" date="2023-09" db="EMBL/GenBank/DDBJ databases">
        <title>Genomes of two closely related lineages of the louse Polyplax serrata with different host specificities.</title>
        <authorList>
            <person name="Martinu J."/>
            <person name="Tarabai H."/>
            <person name="Stefka J."/>
            <person name="Hypsa V."/>
        </authorList>
    </citation>
    <scope>NUCLEOTIDE SEQUENCE [LARGE SCALE GENOMIC DNA]</scope>
    <source>
        <strain evidence="14">98ZLc_SE</strain>
    </source>
</reference>
<evidence type="ECO:0000256" key="12">
    <source>
        <dbReference type="SAM" id="MobiDB-lite"/>
    </source>
</evidence>
<dbReference type="PANTHER" id="PTHR13931">
    <property type="entry name" value="UBIQUITINATION FACTOR E4"/>
    <property type="match status" value="1"/>
</dbReference>
<dbReference type="Pfam" id="PF04564">
    <property type="entry name" value="U-box"/>
    <property type="match status" value="1"/>
</dbReference>
<dbReference type="InterPro" id="IPR019474">
    <property type="entry name" value="Ub_conjug_fac_E4_core"/>
</dbReference>
<keyword evidence="7" id="KW-0808">Transferase</keyword>
<dbReference type="PROSITE" id="PS51698">
    <property type="entry name" value="U_BOX"/>
    <property type="match status" value="1"/>
</dbReference>
<organism evidence="14 15">
    <name type="scientific">Polyplax serrata</name>
    <name type="common">Common mouse louse</name>
    <dbReference type="NCBI Taxonomy" id="468196"/>
    <lineage>
        <taxon>Eukaryota</taxon>
        <taxon>Metazoa</taxon>
        <taxon>Ecdysozoa</taxon>
        <taxon>Arthropoda</taxon>
        <taxon>Hexapoda</taxon>
        <taxon>Insecta</taxon>
        <taxon>Pterygota</taxon>
        <taxon>Neoptera</taxon>
        <taxon>Paraneoptera</taxon>
        <taxon>Psocodea</taxon>
        <taxon>Troctomorpha</taxon>
        <taxon>Phthiraptera</taxon>
        <taxon>Anoplura</taxon>
        <taxon>Polyplacidae</taxon>
        <taxon>Polyplax</taxon>
    </lineage>
</organism>
<evidence type="ECO:0000256" key="10">
    <source>
        <dbReference type="ARBA" id="ARBA00037624"/>
    </source>
</evidence>
<keyword evidence="6" id="KW-0963">Cytoplasm</keyword>
<evidence type="ECO:0000256" key="7">
    <source>
        <dbReference type="ARBA" id="ARBA00022679"/>
    </source>
</evidence>
<dbReference type="SUPFAM" id="SSF57850">
    <property type="entry name" value="RING/U-box"/>
    <property type="match status" value="1"/>
</dbReference>
<evidence type="ECO:0000256" key="8">
    <source>
        <dbReference type="ARBA" id="ARBA00022786"/>
    </source>
</evidence>
<comment type="catalytic activity">
    <reaction evidence="1">
        <text>S-ubiquitinyl-[E2 ubiquitin-conjugating enzyme]-L-cysteine + [acceptor protein]-L-lysine = [E2 ubiquitin-conjugating enzyme]-L-cysteine + N(6)-ubiquitinyl-[acceptor protein]-L-lysine.</text>
        <dbReference type="EC" id="2.3.2.27"/>
    </reaction>
</comment>
<sequence length="1079" mass="123690">MWNESGSLENNPFAYLFPTLEEARKYSVQAAAQYARENLSSNVDNSASTSNSPKAKEIEDNEIPVPHKNKMEMKEQSPLTREERISNVAEKIFGVTLNKSTDKSLLWLEEFASDSESNLLDPINLEQILFERLLLEEPSQHLLNSPTNGVVDSHVLQKEVITYLVECYSRLIRIEPIRKNEEIKKEIDEMKMLVLRNAATALRQPELYENQNLNSQVLQIFYDSQGNDYILMPFINGIVSELIKDEENVSELILTTFVPIFDYVHRKIANCNIINFEHVVIFLFLHTMASNKYLAGALIDHSTPKSKIPGSVFSDTLLGAIFCLSCLPKVNDGPYEFFDSLNLQASKTVEDTVWTSLSCICDNLHQLFLTLLKASPEVKHKTLQWFSDCLFANADRGKLGRMNDQAMIEMRGQNVSDGFMLNMSAVLLRLCQPFVTDYNNSKILKIDPTYCAAKVTNAEEAQKRNCHMHDLHLETCILPTEEGQERPVSGEFNFITECYFMAQKSLDLGFRVCAEKVNSIIEELSKIQQAFNDAVAARGANHEVTEHIQEVMQSLMSRYLSIRAALIEPKTLDLLMKLHATSANWLIQTSLKTGETSSTNVMKPLQIPLPEEIPTTLKCIPEFILLNLTCFLSFTRRYNRKAFEENGFHWLEPILSVITIFMGSAKRISNPHLRAGLAEAMEALLPNNEDDMSMNPMVPLSTICREQLFKQHPLSRLFIPSLLNVFVSIEMTGQSVQFEEKFKYRRPMYVIMDYLWSNKFHRECFKNLADDAEKNIEAVTPPLFLRFVNLLINDAVFLLDEALANMAKLKTLQAARESGEWTKLPMHERRQNEALFMQAGMHAKFDNILGRWTIHTLEFLTSEIMSVFLHPVMVDRVAAMLNYFLQHLVGPNKKNFKVKDKEEYKFKPEVFVMDICKIYVHLYQSDDFCLAISKDGRSYNKDLFRQAQDVLARIGGGALIGELKLVDEKVSLMMSRQMEEDEMLPDAPDDFLDPIMSTLMRDPVILPSSQIVVDRTTIARHLLSDESDPFNRSPLTLDKVIPHPELRKKIENWLEERRKVMRQKAGLSQEQKCQNQEDD</sequence>
<evidence type="ECO:0000256" key="4">
    <source>
        <dbReference type="ARBA" id="ARBA00007434"/>
    </source>
</evidence>
<comment type="similarity">
    <text evidence="4">Belongs to the ubiquitin conjugation factor E4 family.</text>
</comment>
<dbReference type="EC" id="2.3.2.27" evidence="5"/>
<dbReference type="SMART" id="SM00504">
    <property type="entry name" value="Ubox"/>
    <property type="match status" value="1"/>
</dbReference>
<feature type="compositionally biased region" description="Polar residues" evidence="12">
    <location>
        <begin position="40"/>
        <end position="53"/>
    </location>
</feature>
<dbReference type="PANTHER" id="PTHR13931:SF16">
    <property type="entry name" value="UBIQUITIN CONJUGATION FACTOR E4 A"/>
    <property type="match status" value="1"/>
</dbReference>
<accession>A0ABR1B8E3</accession>
<evidence type="ECO:0000256" key="9">
    <source>
        <dbReference type="ARBA" id="ARBA00022990"/>
    </source>
</evidence>
<dbReference type="InterPro" id="IPR013083">
    <property type="entry name" value="Znf_RING/FYVE/PHD"/>
</dbReference>
<comment type="caution">
    <text evidence="14">The sequence shown here is derived from an EMBL/GenBank/DDBJ whole genome shotgun (WGS) entry which is preliminary data.</text>
</comment>
<comment type="function">
    <text evidence="10">Ubiquitin-protein ligase that probably functions as an E3 ligase in conjunction with specific E1 and E2 ligases. May also function as an E4 ligase mediating the assembly of polyubiquitin chains on substrates ubiquitinated by another E3 ubiquitin ligase. Mediates 'Lys-48'-linked polyubiquitination of substrates.</text>
</comment>
<evidence type="ECO:0000256" key="5">
    <source>
        <dbReference type="ARBA" id="ARBA00012483"/>
    </source>
</evidence>
<gene>
    <name evidence="14" type="ORF">RUM44_008486</name>
</gene>